<comment type="caution">
    <text evidence="1">The sequence shown here is derived from an EMBL/GenBank/DDBJ whole genome shotgun (WGS) entry which is preliminary data.</text>
</comment>
<reference evidence="1 2" key="1">
    <citation type="submission" date="2017-03" db="EMBL/GenBank/DDBJ databases">
        <title>Genome sequence of Clostridium oryzae DSM 28571.</title>
        <authorList>
            <person name="Poehlein A."/>
            <person name="Daniel R."/>
        </authorList>
    </citation>
    <scope>NUCLEOTIDE SEQUENCE [LARGE SCALE GENOMIC DNA]</scope>
    <source>
        <strain evidence="1 2">DSM 28571</strain>
    </source>
</reference>
<proteinExistence type="predicted"/>
<accession>A0A1V4IIE8</accession>
<evidence type="ECO:0000313" key="1">
    <source>
        <dbReference type="EMBL" id="OPJ59706.1"/>
    </source>
</evidence>
<name>A0A1V4IIE8_9CLOT</name>
<dbReference type="STRING" id="1450648.CLORY_31540"/>
<sequence>MNNNFVKNMLMAEKYKYKAIKELLPESMKKRAQLWEKNAVNLLKDIAVEIVSEETAEQGTTAKKEVKKVKVDFSE</sequence>
<gene>
    <name evidence="1" type="ORF">CLORY_31540</name>
</gene>
<evidence type="ECO:0000313" key="2">
    <source>
        <dbReference type="Proteomes" id="UP000190080"/>
    </source>
</evidence>
<dbReference type="OrthoDB" id="1779358at2"/>
<dbReference type="AlphaFoldDB" id="A0A1V4IIE8"/>
<protein>
    <submittedName>
        <fullName evidence="1">Uncharacterized protein</fullName>
    </submittedName>
</protein>
<dbReference type="RefSeq" id="WP_079426195.1">
    <property type="nucleotide sequence ID" value="NZ_MZGV01000040.1"/>
</dbReference>
<dbReference type="Proteomes" id="UP000190080">
    <property type="component" value="Unassembled WGS sequence"/>
</dbReference>
<dbReference type="EMBL" id="MZGV01000040">
    <property type="protein sequence ID" value="OPJ59706.1"/>
    <property type="molecule type" value="Genomic_DNA"/>
</dbReference>
<keyword evidence="2" id="KW-1185">Reference proteome</keyword>
<organism evidence="1 2">
    <name type="scientific">Clostridium oryzae</name>
    <dbReference type="NCBI Taxonomy" id="1450648"/>
    <lineage>
        <taxon>Bacteria</taxon>
        <taxon>Bacillati</taxon>
        <taxon>Bacillota</taxon>
        <taxon>Clostridia</taxon>
        <taxon>Eubacteriales</taxon>
        <taxon>Clostridiaceae</taxon>
        <taxon>Clostridium</taxon>
    </lineage>
</organism>